<gene>
    <name evidence="1" type="ORF">SNEC2469_LOCUS10775</name>
</gene>
<accession>A0A812QMV2</accession>
<evidence type="ECO:0000313" key="2">
    <source>
        <dbReference type="Proteomes" id="UP000601435"/>
    </source>
</evidence>
<dbReference type="OrthoDB" id="10357383at2759"/>
<reference evidence="1" key="1">
    <citation type="submission" date="2021-02" db="EMBL/GenBank/DDBJ databases">
        <authorList>
            <person name="Dougan E. K."/>
            <person name="Rhodes N."/>
            <person name="Thang M."/>
            <person name="Chan C."/>
        </authorList>
    </citation>
    <scope>NUCLEOTIDE SEQUENCE</scope>
</reference>
<evidence type="ECO:0000313" key="1">
    <source>
        <dbReference type="EMBL" id="CAE7395028.1"/>
    </source>
</evidence>
<comment type="caution">
    <text evidence="1">The sequence shown here is derived from an EMBL/GenBank/DDBJ whole genome shotgun (WGS) entry which is preliminary data.</text>
</comment>
<dbReference type="EMBL" id="CAJNJA010017137">
    <property type="protein sequence ID" value="CAE7395028.1"/>
    <property type="molecule type" value="Genomic_DNA"/>
</dbReference>
<organism evidence="1 2">
    <name type="scientific">Symbiodinium necroappetens</name>
    <dbReference type="NCBI Taxonomy" id="1628268"/>
    <lineage>
        <taxon>Eukaryota</taxon>
        <taxon>Sar</taxon>
        <taxon>Alveolata</taxon>
        <taxon>Dinophyceae</taxon>
        <taxon>Suessiales</taxon>
        <taxon>Symbiodiniaceae</taxon>
        <taxon>Symbiodinium</taxon>
    </lineage>
</organism>
<dbReference type="AlphaFoldDB" id="A0A812QMV2"/>
<keyword evidence="2" id="KW-1185">Reference proteome</keyword>
<feature type="non-terminal residue" evidence="1">
    <location>
        <position position="1"/>
    </location>
</feature>
<sequence>GVDPNKVYWSYIASRAEALELHVQTPSHLVLARLACLTRTVEPAALRAIASDWDHLTDSERDALSEIFLSDGHYDKAFIFQYLPLFLTNAMANQGLGLRRGLQFLVELFAKLMNHRCLNQDGSSTVTVDISSLATMAKDIDDLRLLRQCMDFSRIVKHTTGVTVLLTAESYQILSGQLVAEDRKVDLLESLTAQQRRLEDALIGRARPLTLWDDSPRVACHIRRFSLDS</sequence>
<name>A0A812QMV2_9DINO</name>
<dbReference type="Proteomes" id="UP000601435">
    <property type="component" value="Unassembled WGS sequence"/>
</dbReference>
<proteinExistence type="predicted"/>
<protein>
    <submittedName>
        <fullName evidence="1">Uncharacterized protein</fullName>
    </submittedName>
</protein>